<protein>
    <submittedName>
        <fullName evidence="3">SDR family oxidoreductase</fullName>
    </submittedName>
</protein>
<dbReference type="EMBL" id="JBHSPX010000004">
    <property type="protein sequence ID" value="MFC6064041.1"/>
    <property type="molecule type" value="Genomic_DNA"/>
</dbReference>
<dbReference type="InterPro" id="IPR002347">
    <property type="entry name" value="SDR_fam"/>
</dbReference>
<dbReference type="Pfam" id="PF13561">
    <property type="entry name" value="adh_short_C2"/>
    <property type="match status" value="1"/>
</dbReference>
<keyword evidence="2" id="KW-0560">Oxidoreductase</keyword>
<evidence type="ECO:0000313" key="3">
    <source>
        <dbReference type="EMBL" id="MFC6064041.1"/>
    </source>
</evidence>
<organism evidence="3 4">
    <name type="scientific">Streptomyces ochraceiscleroticus</name>
    <dbReference type="NCBI Taxonomy" id="47761"/>
    <lineage>
        <taxon>Bacteria</taxon>
        <taxon>Bacillati</taxon>
        <taxon>Actinomycetota</taxon>
        <taxon>Actinomycetes</taxon>
        <taxon>Kitasatosporales</taxon>
        <taxon>Streptomycetaceae</taxon>
        <taxon>Streptomyces</taxon>
    </lineage>
</organism>
<dbReference type="RefSeq" id="WP_031052355.1">
    <property type="nucleotide sequence ID" value="NZ_JBHSPX010000004.1"/>
</dbReference>
<dbReference type="PANTHER" id="PTHR24321">
    <property type="entry name" value="DEHYDROGENASES, SHORT CHAIN"/>
    <property type="match status" value="1"/>
</dbReference>
<dbReference type="InterPro" id="IPR036291">
    <property type="entry name" value="NAD(P)-bd_dom_sf"/>
</dbReference>
<dbReference type="SUPFAM" id="SSF51735">
    <property type="entry name" value="NAD(P)-binding Rossmann-fold domains"/>
    <property type="match status" value="1"/>
</dbReference>
<proteinExistence type="inferred from homology"/>
<sequence length="250" mass="25991">MASFMDKTVIVTGAASGFGKATARAFADAGARVVVADIDADGAARVAKEFEQGIAVRTDVSDSDSVRTMVDSAVGEFGGIDVLVNNAGMPHRSMPMLDLPVEDADRMWAINVRSVFLCCKYAVPVMRQRTGTSVVNVASIGALRPRPGMTVYNASKGAVLTLTRGLASELAPDVRVNAVNPVVAETGFVKGAQGVDRIPDDVRAAMVAGIPMGRTADTQDVADSILFLASPEAGFLTGVCLDVDGGRSIQ</sequence>
<evidence type="ECO:0000256" key="2">
    <source>
        <dbReference type="ARBA" id="ARBA00023002"/>
    </source>
</evidence>
<reference evidence="4" key="1">
    <citation type="journal article" date="2019" name="Int. J. Syst. Evol. Microbiol.">
        <title>The Global Catalogue of Microorganisms (GCM) 10K type strain sequencing project: providing services to taxonomists for standard genome sequencing and annotation.</title>
        <authorList>
            <consortium name="The Broad Institute Genomics Platform"/>
            <consortium name="The Broad Institute Genome Sequencing Center for Infectious Disease"/>
            <person name="Wu L."/>
            <person name="Ma J."/>
        </authorList>
    </citation>
    <scope>NUCLEOTIDE SEQUENCE [LARGE SCALE GENOMIC DNA]</scope>
    <source>
        <strain evidence="4">CGMCC 1.15180</strain>
    </source>
</reference>
<dbReference type="Proteomes" id="UP001596139">
    <property type="component" value="Unassembled WGS sequence"/>
</dbReference>
<keyword evidence="4" id="KW-1185">Reference proteome</keyword>
<evidence type="ECO:0000313" key="4">
    <source>
        <dbReference type="Proteomes" id="UP001596139"/>
    </source>
</evidence>
<dbReference type="InterPro" id="IPR020904">
    <property type="entry name" value="Sc_DH/Rdtase_CS"/>
</dbReference>
<dbReference type="PROSITE" id="PS00061">
    <property type="entry name" value="ADH_SHORT"/>
    <property type="match status" value="1"/>
</dbReference>
<gene>
    <name evidence="3" type="ORF">ACFP4F_15995</name>
</gene>
<dbReference type="NCBIfam" id="NF005559">
    <property type="entry name" value="PRK07231.1"/>
    <property type="match status" value="1"/>
</dbReference>
<dbReference type="PRINTS" id="PR00081">
    <property type="entry name" value="GDHRDH"/>
</dbReference>
<name>A0ABW1MJS9_9ACTN</name>
<accession>A0ABW1MJS9</accession>
<dbReference type="Gene3D" id="3.40.50.720">
    <property type="entry name" value="NAD(P)-binding Rossmann-like Domain"/>
    <property type="match status" value="1"/>
</dbReference>
<dbReference type="PANTHER" id="PTHR24321:SF8">
    <property type="entry name" value="ESTRADIOL 17-BETA-DEHYDROGENASE 8-RELATED"/>
    <property type="match status" value="1"/>
</dbReference>
<dbReference type="PRINTS" id="PR00080">
    <property type="entry name" value="SDRFAMILY"/>
</dbReference>
<comment type="caution">
    <text evidence="3">The sequence shown here is derived from an EMBL/GenBank/DDBJ whole genome shotgun (WGS) entry which is preliminary data.</text>
</comment>
<evidence type="ECO:0000256" key="1">
    <source>
        <dbReference type="ARBA" id="ARBA00006484"/>
    </source>
</evidence>
<comment type="similarity">
    <text evidence="1">Belongs to the short-chain dehydrogenases/reductases (SDR) family.</text>
</comment>